<dbReference type="InterPro" id="IPR020846">
    <property type="entry name" value="MFS_dom"/>
</dbReference>
<sequence>MAGFAGSAVPSHAPTAGPDDTHGRLFEAVLKPPAVAISSATADTSPVGKANDTPEAQRTRRILAGIVWDSLDKSPEDRRLVAKIDWFILSYVCIAYFVKYLDQTNVSNAYVSGMKEDLGMHGNDLNLLTTYWTIGYILGQIPSQIIMTRVPPSVWLPSLELTWSLLVIGMAGAQDLRTLHVLRFFVGLLEASAYPGIMTLLGSWYRPEEQCKRACIYQASSSIAQMFGGYLQAALYRSMNGAHGLAAWRWLFVFDGVIGVPIALYGFFAIPNSPATTRARWLSPDERRRAADRMHAVGRSSVDRTRLSLRTLANIFREWPVYLFTASFVCYIQATRVYAYFNVWLKSTGRYSVEQVNTIPTAGFGLLVVVTLVFAWTSDGLQTRWPVIVWGASMSLAGAVVLSATVRADIAAPNHAAIMAGFFLTYLTTGTAGVCMTYMTEVLSYNYLHRAVVIAIADTAAYAFVAWLPLVIFNTGEAPFFHIGYKMTAVFLSLQIVFILLVPVAQKRWPVGQYEDRRDASPGTEP</sequence>
<evidence type="ECO:0000313" key="10">
    <source>
        <dbReference type="EMBL" id="EPE07878.1"/>
    </source>
</evidence>
<dbReference type="GO" id="GO:0016020">
    <property type="term" value="C:membrane"/>
    <property type="evidence" value="ECO:0007669"/>
    <property type="project" value="UniProtKB-SubCell"/>
</dbReference>
<dbReference type="GO" id="GO:0022857">
    <property type="term" value="F:transmembrane transporter activity"/>
    <property type="evidence" value="ECO:0007669"/>
    <property type="project" value="InterPro"/>
</dbReference>
<evidence type="ECO:0000256" key="3">
    <source>
        <dbReference type="ARBA" id="ARBA00022692"/>
    </source>
</evidence>
<comment type="subcellular location">
    <subcellularLocation>
        <location evidence="1">Membrane</location>
        <topology evidence="1">Multi-pass membrane protein</topology>
    </subcellularLocation>
</comment>
<evidence type="ECO:0000256" key="1">
    <source>
        <dbReference type="ARBA" id="ARBA00004141"/>
    </source>
</evidence>
<dbReference type="SUPFAM" id="SSF103473">
    <property type="entry name" value="MFS general substrate transporter"/>
    <property type="match status" value="1"/>
</dbReference>
<gene>
    <name evidence="10" type="ORF">F503_00600</name>
</gene>
<dbReference type="eggNOG" id="KOG2533">
    <property type="taxonomic scope" value="Eukaryota"/>
</dbReference>
<name>S3CMW7_OPHP1</name>
<feature type="transmembrane region" description="Helical" evidence="8">
    <location>
        <begin position="359"/>
        <end position="376"/>
    </location>
</feature>
<dbReference type="InterPro" id="IPR011701">
    <property type="entry name" value="MFS"/>
</dbReference>
<evidence type="ECO:0000256" key="8">
    <source>
        <dbReference type="SAM" id="Phobius"/>
    </source>
</evidence>
<keyword evidence="11" id="KW-1185">Reference proteome</keyword>
<feature type="region of interest" description="Disordered" evidence="7">
    <location>
        <begin position="1"/>
        <end position="23"/>
    </location>
</feature>
<dbReference type="HOGENOM" id="CLU_001265_4_2_1"/>
<evidence type="ECO:0000256" key="4">
    <source>
        <dbReference type="ARBA" id="ARBA00022989"/>
    </source>
</evidence>
<dbReference type="OrthoDB" id="3639251at2759"/>
<comment type="similarity">
    <text evidence="6">Belongs to the major facilitator superfamily. Allantoate permease family.</text>
</comment>
<protein>
    <submittedName>
        <fullName evidence="10">Pantothenate transporter liz1</fullName>
    </submittedName>
</protein>
<dbReference type="FunFam" id="1.20.1250.20:FF:000065">
    <property type="entry name" value="Putative MFS pantothenate transporter"/>
    <property type="match status" value="1"/>
</dbReference>
<evidence type="ECO:0000256" key="6">
    <source>
        <dbReference type="ARBA" id="ARBA00037968"/>
    </source>
</evidence>
<evidence type="ECO:0000313" key="11">
    <source>
        <dbReference type="Proteomes" id="UP000016923"/>
    </source>
</evidence>
<dbReference type="Gene3D" id="1.20.1250.20">
    <property type="entry name" value="MFS general substrate transporter like domains"/>
    <property type="match status" value="1"/>
</dbReference>
<dbReference type="Pfam" id="PF07690">
    <property type="entry name" value="MFS_1"/>
    <property type="match status" value="1"/>
</dbReference>
<dbReference type="OMA" id="GIRIYSY"/>
<keyword evidence="4 8" id="KW-1133">Transmembrane helix</keyword>
<evidence type="ECO:0000256" key="5">
    <source>
        <dbReference type="ARBA" id="ARBA00023136"/>
    </source>
</evidence>
<organism evidence="10 11">
    <name type="scientific">Ophiostoma piceae (strain UAMH 11346)</name>
    <name type="common">Sap stain fungus</name>
    <dbReference type="NCBI Taxonomy" id="1262450"/>
    <lineage>
        <taxon>Eukaryota</taxon>
        <taxon>Fungi</taxon>
        <taxon>Dikarya</taxon>
        <taxon>Ascomycota</taxon>
        <taxon>Pezizomycotina</taxon>
        <taxon>Sordariomycetes</taxon>
        <taxon>Sordariomycetidae</taxon>
        <taxon>Ophiostomatales</taxon>
        <taxon>Ophiostomataceae</taxon>
        <taxon>Ophiostoma</taxon>
    </lineage>
</organism>
<dbReference type="AlphaFoldDB" id="S3CMW7"/>
<dbReference type="VEuPathDB" id="FungiDB:F503_00600"/>
<accession>S3CMW7</accession>
<evidence type="ECO:0000256" key="7">
    <source>
        <dbReference type="SAM" id="MobiDB-lite"/>
    </source>
</evidence>
<evidence type="ECO:0000259" key="9">
    <source>
        <dbReference type="PROSITE" id="PS50850"/>
    </source>
</evidence>
<dbReference type="EMBL" id="KE148150">
    <property type="protein sequence ID" value="EPE07878.1"/>
    <property type="molecule type" value="Genomic_DNA"/>
</dbReference>
<dbReference type="PROSITE" id="PS50850">
    <property type="entry name" value="MFS"/>
    <property type="match status" value="1"/>
</dbReference>
<feature type="transmembrane region" description="Helical" evidence="8">
    <location>
        <begin position="451"/>
        <end position="473"/>
    </location>
</feature>
<feature type="domain" description="Major facilitator superfamily (MFS) profile" evidence="9">
    <location>
        <begin position="88"/>
        <end position="507"/>
    </location>
</feature>
<feature type="transmembrane region" description="Helical" evidence="8">
    <location>
        <begin position="418"/>
        <end position="439"/>
    </location>
</feature>
<feature type="transmembrane region" description="Helical" evidence="8">
    <location>
        <begin position="247"/>
        <end position="270"/>
    </location>
</feature>
<dbReference type="InterPro" id="IPR036259">
    <property type="entry name" value="MFS_trans_sf"/>
</dbReference>
<dbReference type="Proteomes" id="UP000016923">
    <property type="component" value="Unassembled WGS sequence"/>
</dbReference>
<keyword evidence="5 8" id="KW-0472">Membrane</keyword>
<keyword evidence="2" id="KW-0813">Transport</keyword>
<feature type="transmembrane region" description="Helical" evidence="8">
    <location>
        <begin position="319"/>
        <end position="339"/>
    </location>
</feature>
<feature type="transmembrane region" description="Helical" evidence="8">
    <location>
        <begin position="184"/>
        <end position="204"/>
    </location>
</feature>
<dbReference type="PANTHER" id="PTHR43791:SF39">
    <property type="entry name" value="TRANSPORTER LIZ1_SEO1, PUTATIVE (AFU_ORTHOLOGUE AFUA_3G00980)-RELATED"/>
    <property type="match status" value="1"/>
</dbReference>
<evidence type="ECO:0000256" key="2">
    <source>
        <dbReference type="ARBA" id="ARBA00022448"/>
    </source>
</evidence>
<feature type="transmembrane region" description="Helical" evidence="8">
    <location>
        <begin position="388"/>
        <end position="406"/>
    </location>
</feature>
<reference evidence="10 11" key="1">
    <citation type="journal article" date="2013" name="BMC Genomics">
        <title>The genome and transcriptome of the pine saprophyte Ophiostoma piceae, and a comparison with the bark beetle-associated pine pathogen Grosmannia clavigera.</title>
        <authorList>
            <person name="Haridas S."/>
            <person name="Wang Y."/>
            <person name="Lim L."/>
            <person name="Massoumi Alamouti S."/>
            <person name="Jackman S."/>
            <person name="Docking R."/>
            <person name="Robertson G."/>
            <person name="Birol I."/>
            <person name="Bohlmann J."/>
            <person name="Breuil C."/>
        </authorList>
    </citation>
    <scope>NUCLEOTIDE SEQUENCE [LARGE SCALE GENOMIC DNA]</scope>
    <source>
        <strain evidence="10 11">UAMH 11346</strain>
    </source>
</reference>
<feature type="transmembrane region" description="Helical" evidence="8">
    <location>
        <begin position="216"/>
        <end position="235"/>
    </location>
</feature>
<feature type="transmembrane region" description="Helical" evidence="8">
    <location>
        <begin position="485"/>
        <end position="505"/>
    </location>
</feature>
<proteinExistence type="inferred from homology"/>
<keyword evidence="3 8" id="KW-0812">Transmembrane</keyword>
<dbReference type="PANTHER" id="PTHR43791">
    <property type="entry name" value="PERMEASE-RELATED"/>
    <property type="match status" value="1"/>
</dbReference>